<dbReference type="SUPFAM" id="SSF52540">
    <property type="entry name" value="P-loop containing nucleoside triphosphate hydrolases"/>
    <property type="match status" value="1"/>
</dbReference>
<protein>
    <submittedName>
        <fullName evidence="2">Nuclease</fullName>
    </submittedName>
</protein>
<comment type="caution">
    <text evidence="2">The sequence shown here is derived from an EMBL/GenBank/DDBJ whole genome shotgun (WGS) entry which is preliminary data.</text>
</comment>
<dbReference type="InterPro" id="IPR027417">
    <property type="entry name" value="P-loop_NTPase"/>
</dbReference>
<dbReference type="PANTHER" id="PTHR11070">
    <property type="entry name" value="UVRD / RECB / PCRA DNA HELICASE FAMILY MEMBER"/>
    <property type="match status" value="1"/>
</dbReference>
<dbReference type="Gene3D" id="3.40.50.300">
    <property type="entry name" value="P-loop containing nucleotide triphosphate hydrolases"/>
    <property type="match status" value="2"/>
</dbReference>
<feature type="domain" description="NERD" evidence="1">
    <location>
        <begin position="14"/>
        <end position="125"/>
    </location>
</feature>
<organism evidence="2 3">
    <name type="scientific">Zhihengliuella salsuginis</name>
    <dbReference type="NCBI Taxonomy" id="578222"/>
    <lineage>
        <taxon>Bacteria</taxon>
        <taxon>Bacillati</taxon>
        <taxon>Actinomycetota</taxon>
        <taxon>Actinomycetes</taxon>
        <taxon>Micrococcales</taxon>
        <taxon>Micrococcaceae</taxon>
        <taxon>Zhihengliuella</taxon>
    </lineage>
</organism>
<accession>A0ABQ3GLP1</accession>
<dbReference type="InterPro" id="IPR011528">
    <property type="entry name" value="NERD"/>
</dbReference>
<evidence type="ECO:0000313" key="2">
    <source>
        <dbReference type="EMBL" id="GHD13853.1"/>
    </source>
</evidence>
<sequence length="566" mass="62314">MARSIPEDPAFTDGHEAEKYVWEQLLAALPDSATVLHSVPVRHCGAEAELDFLVLWPGVGLAALEVKGGQVGVEGGRWYQSDRKGKHPIQSPATQVQSAGHTFLDWWNAQNSHRLSSRFAHVVVLPYTRVPADWEPAGLPRCLVLDQGQVEGDPAALAGDLRRAIESEGAGHTSLAEEYAERILARVVQDLSGDATDADAALEIEHVQDSLTERQRILLSATRDLKRVRFVGGAGSGKTYLALARAQELAKSGLRVGIFCYNIGLGGYLKERVGQWKRQQPPAYVGGFHDFALSLGVPAGDGQEYYDVEMPRQLREIGESLPAEQKFDAVIVDEAQDFAPSWWEALLACLKDPAEGRIFAFMDTQQDVYQRWDGEPLGASFGRELELVKIHVDGNMRNTRRIVDTFKPLIDADVTSQAGQGLPVRFVQCASEDAVDRADDVIEALFEDGWDSRQMALLTTRHRHPVHFEHHDGGTITEYWDDFREGTGVFYGHVLGFKGLERSVVVLCINGFRDDGRAAEKLYVGLSRARSLLIVVGDRQMIEDAVGPQKAAALDAARAWTPASTA</sequence>
<gene>
    <name evidence="2" type="ORF">GCM10008096_30520</name>
</gene>
<evidence type="ECO:0000313" key="3">
    <source>
        <dbReference type="Proteomes" id="UP000642819"/>
    </source>
</evidence>
<dbReference type="Proteomes" id="UP000642819">
    <property type="component" value="Unassembled WGS sequence"/>
</dbReference>
<evidence type="ECO:0000259" key="1">
    <source>
        <dbReference type="Pfam" id="PF08378"/>
    </source>
</evidence>
<dbReference type="InterPro" id="IPR000212">
    <property type="entry name" value="DNA_helicase_UvrD/REP"/>
</dbReference>
<dbReference type="EMBL" id="BMXK01000021">
    <property type="protein sequence ID" value="GHD13853.1"/>
    <property type="molecule type" value="Genomic_DNA"/>
</dbReference>
<dbReference type="Pfam" id="PF08378">
    <property type="entry name" value="NERD"/>
    <property type="match status" value="1"/>
</dbReference>
<name>A0ABQ3GLP1_9MICC</name>
<reference evidence="3" key="1">
    <citation type="journal article" date="2019" name="Int. J. Syst. Evol. Microbiol.">
        <title>The Global Catalogue of Microorganisms (GCM) 10K type strain sequencing project: providing services to taxonomists for standard genome sequencing and annotation.</title>
        <authorList>
            <consortium name="The Broad Institute Genomics Platform"/>
            <consortium name="The Broad Institute Genome Sequencing Center for Infectious Disease"/>
            <person name="Wu L."/>
            <person name="Ma J."/>
        </authorList>
    </citation>
    <scope>NUCLEOTIDE SEQUENCE [LARGE SCALE GENOMIC DNA]</scope>
    <source>
        <strain evidence="3">KCTC 19466</strain>
    </source>
</reference>
<proteinExistence type="predicted"/>
<dbReference type="RefSeq" id="WP_189351569.1">
    <property type="nucleotide sequence ID" value="NZ_BMXK01000021.1"/>
</dbReference>
<keyword evidence="3" id="KW-1185">Reference proteome</keyword>